<reference evidence="2" key="1">
    <citation type="submission" date="2014-04" db="EMBL/GenBank/DDBJ databases">
        <title>Evolutionary Origins and Diversification of the Mycorrhizal Mutualists.</title>
        <authorList>
            <consortium name="DOE Joint Genome Institute"/>
            <consortium name="Mycorrhizal Genomics Consortium"/>
            <person name="Kohler A."/>
            <person name="Kuo A."/>
            <person name="Nagy L.G."/>
            <person name="Floudas D."/>
            <person name="Copeland A."/>
            <person name="Barry K.W."/>
            <person name="Cichocki N."/>
            <person name="Veneault-Fourrey C."/>
            <person name="LaButti K."/>
            <person name="Lindquist E.A."/>
            <person name="Lipzen A."/>
            <person name="Lundell T."/>
            <person name="Morin E."/>
            <person name="Murat C."/>
            <person name="Riley R."/>
            <person name="Ohm R."/>
            <person name="Sun H."/>
            <person name="Tunlid A."/>
            <person name="Henrissat B."/>
            <person name="Grigoriev I.V."/>
            <person name="Hibbett D.S."/>
            <person name="Martin F."/>
        </authorList>
    </citation>
    <scope>NUCLEOTIDE SEQUENCE [LARGE SCALE GENOMIC DNA]</scope>
    <source>
        <strain evidence="2">FD-334 SS-4</strain>
    </source>
</reference>
<organism evidence="1 2">
    <name type="scientific">Hypholoma sublateritium (strain FD-334 SS-4)</name>
    <dbReference type="NCBI Taxonomy" id="945553"/>
    <lineage>
        <taxon>Eukaryota</taxon>
        <taxon>Fungi</taxon>
        <taxon>Dikarya</taxon>
        <taxon>Basidiomycota</taxon>
        <taxon>Agaricomycotina</taxon>
        <taxon>Agaricomycetes</taxon>
        <taxon>Agaricomycetidae</taxon>
        <taxon>Agaricales</taxon>
        <taxon>Agaricineae</taxon>
        <taxon>Strophariaceae</taxon>
        <taxon>Hypholoma</taxon>
    </lineage>
</organism>
<dbReference type="AlphaFoldDB" id="A0A0D2P7Z8"/>
<sequence length="216" mass="23926">MRYDILDFVDTAQCDPPLISHPICAQRQAGLARDWREYQHPLGHAYFYNATLRILTTEDLRNPEILQRLLTAHTARIACDPLADRLPTDAEFVIADGAVRDVHSRLAGVSYHFDDDAGLSDAPKAAFWAHMAAFPAHSRHLPPHTESAFVRALDAARARAARGVLSGLADQEIHWISEQYRGFLVQRQQGMNVTALLSWLIGVVMPQIGPVGGSIS</sequence>
<dbReference type="Proteomes" id="UP000054270">
    <property type="component" value="Unassembled WGS sequence"/>
</dbReference>
<name>A0A0D2P7Z8_HYPSF</name>
<evidence type="ECO:0000313" key="1">
    <source>
        <dbReference type="EMBL" id="KJA24751.1"/>
    </source>
</evidence>
<keyword evidence="2" id="KW-1185">Reference proteome</keyword>
<dbReference type="EMBL" id="KN817535">
    <property type="protein sequence ID" value="KJA24751.1"/>
    <property type="molecule type" value="Genomic_DNA"/>
</dbReference>
<dbReference type="OrthoDB" id="3166422at2759"/>
<evidence type="ECO:0000313" key="2">
    <source>
        <dbReference type="Proteomes" id="UP000054270"/>
    </source>
</evidence>
<proteinExistence type="predicted"/>
<gene>
    <name evidence="1" type="ORF">HYPSUDRAFT_200307</name>
</gene>
<accession>A0A0D2P7Z8</accession>
<protein>
    <submittedName>
        <fullName evidence="1">Uncharacterized protein</fullName>
    </submittedName>
</protein>